<dbReference type="NCBIfam" id="NF004316">
    <property type="entry name" value="PRK05711.1"/>
    <property type="match status" value="1"/>
</dbReference>
<dbReference type="GO" id="GO:0045004">
    <property type="term" value="P:DNA replication proofreading"/>
    <property type="evidence" value="ECO:0007669"/>
    <property type="project" value="TreeGrafter"/>
</dbReference>
<reference evidence="22 23" key="1">
    <citation type="submission" date="2016-12" db="EMBL/GenBank/DDBJ databases">
        <authorList>
            <person name="Song W.-J."/>
            <person name="Kurnit D.M."/>
        </authorList>
    </citation>
    <scope>NUCLEOTIDE SEQUENCE [LARGE SCALE GENOMIC DNA]</scope>
    <source>
        <strain evidence="22 23">DSM 19599</strain>
    </source>
</reference>
<keyword evidence="10 20" id="KW-0269">Exonuclease</keyword>
<evidence type="ECO:0000256" key="5">
    <source>
        <dbReference type="ARBA" id="ARBA00022695"/>
    </source>
</evidence>
<evidence type="ECO:0000256" key="14">
    <source>
        <dbReference type="ARBA" id="ARBA00025483"/>
    </source>
</evidence>
<dbReference type="GO" id="GO:0003677">
    <property type="term" value="F:DNA binding"/>
    <property type="evidence" value="ECO:0007669"/>
    <property type="project" value="InterPro"/>
</dbReference>
<protein>
    <recommendedName>
        <fullName evidence="3 20">DNA polymerase III subunit epsilon</fullName>
        <ecNumber evidence="2 20">2.7.7.7</ecNumber>
    </recommendedName>
</protein>
<dbReference type="GO" id="GO:0008408">
    <property type="term" value="F:3'-5' exonuclease activity"/>
    <property type="evidence" value="ECO:0007669"/>
    <property type="project" value="TreeGrafter"/>
</dbReference>
<evidence type="ECO:0000256" key="11">
    <source>
        <dbReference type="ARBA" id="ARBA00022842"/>
    </source>
</evidence>
<comment type="subunit">
    <text evidence="15 20">DNA polymerase III contains a core (composed of alpha, epsilon and theta chains) that associates with a tau subunit. This core dimerizes to form the POLIII' complex. PolIII' associates with the gamma complex (composed of gamma, delta, delta', psi and chi chains) and with the beta chain to form the complete DNA polymerase III complex.</text>
</comment>
<keyword evidence="11 19" id="KW-0460">Magnesium</keyword>
<organism evidence="22 23">
    <name type="scientific">Pseudoxanthobacter soli DSM 19599</name>
    <dbReference type="NCBI Taxonomy" id="1123029"/>
    <lineage>
        <taxon>Bacteria</taxon>
        <taxon>Pseudomonadati</taxon>
        <taxon>Pseudomonadota</taxon>
        <taxon>Alphaproteobacteria</taxon>
        <taxon>Hyphomicrobiales</taxon>
        <taxon>Segnochrobactraceae</taxon>
        <taxon>Pseudoxanthobacter</taxon>
    </lineage>
</organism>
<dbReference type="FunFam" id="3.30.420.10:FF:000012">
    <property type="entry name" value="DNA polymerase III subunit epsilon"/>
    <property type="match status" value="1"/>
</dbReference>
<evidence type="ECO:0000256" key="6">
    <source>
        <dbReference type="ARBA" id="ARBA00022705"/>
    </source>
</evidence>
<dbReference type="NCBIfam" id="TIGR00573">
    <property type="entry name" value="dnaq"/>
    <property type="match status" value="1"/>
</dbReference>
<dbReference type="InterPro" id="IPR013520">
    <property type="entry name" value="Ribonucl_H"/>
</dbReference>
<feature type="binding site" evidence="19">
    <location>
        <position position="9"/>
    </location>
    <ligand>
        <name>a divalent metal cation</name>
        <dbReference type="ChEBI" id="CHEBI:60240"/>
        <label>1</label>
        <note>catalytic</note>
    </ligand>
</feature>
<sequence>MREIVFDTETTGLRARGGDRLVEIGGVELINGIQSGRSYHVYINPERSMPPEAFAVHGLSEDFLRDKPRFAEIVDEFLAFIDGGVLVIHNAEFDMGFINMELGRLGREAVPMSRVIDTLQIARRKHPAGPNTLDALCARYKIDNSMRTRHGALLDAELLSEVYVELMGGRQAALGLADDTAGTSTRRGFTPAGGVARARPRPEPLPSFVTSEERAAHQAFVALMGEKALWNLWPDEQDAALRTASSAGT</sequence>
<keyword evidence="13 19" id="KW-0464">Manganese</keyword>
<evidence type="ECO:0000256" key="10">
    <source>
        <dbReference type="ARBA" id="ARBA00022839"/>
    </source>
</evidence>
<evidence type="ECO:0000256" key="7">
    <source>
        <dbReference type="ARBA" id="ARBA00022722"/>
    </source>
</evidence>
<dbReference type="AlphaFoldDB" id="A0A1M7ZJM2"/>
<dbReference type="Pfam" id="PF00929">
    <property type="entry name" value="RNase_T"/>
    <property type="match status" value="1"/>
</dbReference>
<name>A0A1M7ZJM2_9HYPH</name>
<keyword evidence="23" id="KW-1185">Reference proteome</keyword>
<dbReference type="STRING" id="1123029.SAMN02745172_01936"/>
<keyword evidence="9 20" id="KW-0378">Hydrolase</keyword>
<gene>
    <name evidence="20" type="primary">dnaQ</name>
    <name evidence="22" type="ORF">SAMN02745172_01936</name>
</gene>
<comment type="catalytic activity">
    <reaction evidence="16 20">
        <text>DNA(n) + a 2'-deoxyribonucleoside 5'-triphosphate = DNA(n+1) + diphosphate</text>
        <dbReference type="Rhea" id="RHEA:22508"/>
        <dbReference type="Rhea" id="RHEA-COMP:17339"/>
        <dbReference type="Rhea" id="RHEA-COMP:17340"/>
        <dbReference type="ChEBI" id="CHEBI:33019"/>
        <dbReference type="ChEBI" id="CHEBI:61560"/>
        <dbReference type="ChEBI" id="CHEBI:173112"/>
        <dbReference type="EC" id="2.7.7.7"/>
    </reaction>
</comment>
<evidence type="ECO:0000313" key="22">
    <source>
        <dbReference type="EMBL" id="SHO64999.1"/>
    </source>
</evidence>
<dbReference type="EMBL" id="FRXO01000003">
    <property type="protein sequence ID" value="SHO64999.1"/>
    <property type="molecule type" value="Genomic_DNA"/>
</dbReference>
<dbReference type="InterPro" id="IPR036397">
    <property type="entry name" value="RNaseH_sf"/>
</dbReference>
<feature type="active site" description="Proton acceptor" evidence="17">
    <location>
        <position position="150"/>
    </location>
</feature>
<dbReference type="Proteomes" id="UP000186406">
    <property type="component" value="Unassembled WGS sequence"/>
</dbReference>
<evidence type="ECO:0000256" key="8">
    <source>
        <dbReference type="ARBA" id="ARBA00022723"/>
    </source>
</evidence>
<proteinExistence type="predicted"/>
<dbReference type="OrthoDB" id="9804290at2"/>
<feature type="binding site" evidence="18">
    <location>
        <position position="57"/>
    </location>
    <ligand>
        <name>substrate</name>
    </ligand>
</feature>
<evidence type="ECO:0000259" key="21">
    <source>
        <dbReference type="SMART" id="SM00479"/>
    </source>
</evidence>
<comment type="cofactor">
    <cofactor evidence="1 20">
        <name>Mn(2+)</name>
        <dbReference type="ChEBI" id="CHEBI:29035"/>
    </cofactor>
</comment>
<keyword evidence="8 19" id="KW-0479">Metal-binding</keyword>
<evidence type="ECO:0000256" key="3">
    <source>
        <dbReference type="ARBA" id="ARBA00020352"/>
    </source>
</evidence>
<comment type="function">
    <text evidence="14 20">DNA polymerase III is a complex, multichain enzyme responsible for most of the replicative synthesis in bacteria. The epsilon subunit contain the editing function and is a proofreading 3'-5' exonuclease.</text>
</comment>
<feature type="binding site" evidence="18">
    <location>
        <position position="9"/>
    </location>
    <ligand>
        <name>substrate</name>
    </ligand>
</feature>
<accession>A0A1M7ZJM2</accession>
<evidence type="ECO:0000256" key="1">
    <source>
        <dbReference type="ARBA" id="ARBA00001936"/>
    </source>
</evidence>
<evidence type="ECO:0000256" key="2">
    <source>
        <dbReference type="ARBA" id="ARBA00012417"/>
    </source>
</evidence>
<feature type="binding site" evidence="18">
    <location>
        <position position="155"/>
    </location>
    <ligand>
        <name>substrate</name>
    </ligand>
</feature>
<feature type="binding site" evidence="18">
    <location>
        <position position="52"/>
    </location>
    <ligand>
        <name>substrate</name>
    </ligand>
</feature>
<dbReference type="InterPro" id="IPR006309">
    <property type="entry name" value="DnaQ_proteo"/>
</dbReference>
<keyword evidence="12 20" id="KW-0239">DNA-directed DNA polymerase</keyword>
<feature type="domain" description="Exonuclease" evidence="21">
    <location>
        <begin position="2"/>
        <end position="172"/>
    </location>
</feature>
<evidence type="ECO:0000313" key="23">
    <source>
        <dbReference type="Proteomes" id="UP000186406"/>
    </source>
</evidence>
<dbReference type="InterPro" id="IPR006054">
    <property type="entry name" value="DnaQ"/>
</dbReference>
<evidence type="ECO:0000256" key="18">
    <source>
        <dbReference type="PIRSR" id="PIRSR606309-2"/>
    </source>
</evidence>
<dbReference type="RefSeq" id="WP_073627962.1">
    <property type="nucleotide sequence ID" value="NZ_FRXO01000003.1"/>
</dbReference>
<comment type="cofactor">
    <cofactor evidence="19">
        <name>Mg(2+)</name>
        <dbReference type="ChEBI" id="CHEBI:18420"/>
    </cofactor>
    <cofactor evidence="19">
        <name>Mn(2+)</name>
        <dbReference type="ChEBI" id="CHEBI:29035"/>
    </cofactor>
    <text evidence="19">Binds 2 divalent metal cations. Magnesium or manganese.</text>
</comment>
<dbReference type="GO" id="GO:0003887">
    <property type="term" value="F:DNA-directed DNA polymerase activity"/>
    <property type="evidence" value="ECO:0007669"/>
    <property type="project" value="UniProtKB-KW"/>
</dbReference>
<dbReference type="NCBIfam" id="TIGR01406">
    <property type="entry name" value="dnaQ_proteo"/>
    <property type="match status" value="1"/>
</dbReference>
<evidence type="ECO:0000256" key="19">
    <source>
        <dbReference type="PIRSR" id="PIRSR606309-3"/>
    </source>
</evidence>
<evidence type="ECO:0000256" key="20">
    <source>
        <dbReference type="RuleBase" id="RU364087"/>
    </source>
</evidence>
<dbReference type="InterPro" id="IPR012337">
    <property type="entry name" value="RNaseH-like_sf"/>
</dbReference>
<dbReference type="PANTHER" id="PTHR30231:SF41">
    <property type="entry name" value="DNA POLYMERASE III SUBUNIT EPSILON"/>
    <property type="match status" value="1"/>
</dbReference>
<keyword evidence="6 20" id="KW-0235">DNA replication</keyword>
<feature type="binding site" evidence="18">
    <location>
        <position position="7"/>
    </location>
    <ligand>
        <name>substrate</name>
    </ligand>
</feature>
<keyword evidence="4 20" id="KW-0808">Transferase</keyword>
<dbReference type="CDD" id="cd06131">
    <property type="entry name" value="DNA_pol_III_epsilon_Ecoli_like"/>
    <property type="match status" value="1"/>
</dbReference>
<dbReference type="PANTHER" id="PTHR30231">
    <property type="entry name" value="DNA POLYMERASE III SUBUNIT EPSILON"/>
    <property type="match status" value="1"/>
</dbReference>
<evidence type="ECO:0000256" key="16">
    <source>
        <dbReference type="ARBA" id="ARBA00049244"/>
    </source>
</evidence>
<dbReference type="SMART" id="SM00479">
    <property type="entry name" value="EXOIII"/>
    <property type="match status" value="1"/>
</dbReference>
<dbReference type="GO" id="GO:0005829">
    <property type="term" value="C:cytosol"/>
    <property type="evidence" value="ECO:0007669"/>
    <property type="project" value="TreeGrafter"/>
</dbReference>
<evidence type="ECO:0000256" key="17">
    <source>
        <dbReference type="PIRSR" id="PIRSR606309-1"/>
    </source>
</evidence>
<evidence type="ECO:0000256" key="9">
    <source>
        <dbReference type="ARBA" id="ARBA00022801"/>
    </source>
</evidence>
<evidence type="ECO:0000256" key="13">
    <source>
        <dbReference type="ARBA" id="ARBA00023211"/>
    </source>
</evidence>
<keyword evidence="7 20" id="KW-0540">Nuclease</keyword>
<evidence type="ECO:0000256" key="12">
    <source>
        <dbReference type="ARBA" id="ARBA00022932"/>
    </source>
</evidence>
<keyword evidence="5 20" id="KW-0548">Nucleotidyltransferase</keyword>
<dbReference type="EC" id="2.7.7.7" evidence="2 20"/>
<evidence type="ECO:0000256" key="4">
    <source>
        <dbReference type="ARBA" id="ARBA00022679"/>
    </source>
</evidence>
<dbReference type="SUPFAM" id="SSF53098">
    <property type="entry name" value="Ribonuclease H-like"/>
    <property type="match status" value="1"/>
</dbReference>
<feature type="binding site" evidence="19">
    <location>
        <position position="7"/>
    </location>
    <ligand>
        <name>a divalent metal cation</name>
        <dbReference type="ChEBI" id="CHEBI:60240"/>
        <label>1</label>
        <note>catalytic</note>
    </ligand>
</feature>
<dbReference type="GO" id="GO:0046872">
    <property type="term" value="F:metal ion binding"/>
    <property type="evidence" value="ECO:0007669"/>
    <property type="project" value="UniProtKB-KW"/>
</dbReference>
<feature type="binding site" evidence="19">
    <location>
        <position position="155"/>
    </location>
    <ligand>
        <name>a divalent metal cation</name>
        <dbReference type="ChEBI" id="CHEBI:60240"/>
        <label>1</label>
        <note>catalytic</note>
    </ligand>
</feature>
<evidence type="ECO:0000256" key="15">
    <source>
        <dbReference type="ARBA" id="ARBA00026073"/>
    </source>
</evidence>
<dbReference type="Gene3D" id="3.30.420.10">
    <property type="entry name" value="Ribonuclease H-like superfamily/Ribonuclease H"/>
    <property type="match status" value="1"/>
</dbReference>